<name>A0ABY5DBW6_9ACTN</name>
<dbReference type="EMBL" id="CP099837">
    <property type="protein sequence ID" value="USY20510.1"/>
    <property type="molecule type" value="Genomic_DNA"/>
</dbReference>
<keyword evidence="3" id="KW-1185">Reference proteome</keyword>
<reference evidence="2" key="1">
    <citation type="submission" date="2022-06" db="EMBL/GenBank/DDBJ databases">
        <authorList>
            <person name="Ping M."/>
        </authorList>
    </citation>
    <scope>NUCLEOTIDE SEQUENCE</scope>
    <source>
        <strain evidence="2">JCM11759T</strain>
    </source>
</reference>
<feature type="compositionally biased region" description="Low complexity" evidence="1">
    <location>
        <begin position="48"/>
        <end position="69"/>
    </location>
</feature>
<proteinExistence type="predicted"/>
<feature type="region of interest" description="Disordered" evidence="1">
    <location>
        <begin position="1"/>
        <end position="139"/>
    </location>
</feature>
<evidence type="ECO:0000256" key="1">
    <source>
        <dbReference type="SAM" id="MobiDB-lite"/>
    </source>
</evidence>
<feature type="compositionally biased region" description="Gly residues" evidence="1">
    <location>
        <begin position="70"/>
        <end position="86"/>
    </location>
</feature>
<accession>A0ABY5DBW6</accession>
<organism evidence="2 3">
    <name type="scientific">Nocardiopsis exhalans</name>
    <dbReference type="NCBI Taxonomy" id="163604"/>
    <lineage>
        <taxon>Bacteria</taxon>
        <taxon>Bacillati</taxon>
        <taxon>Actinomycetota</taxon>
        <taxon>Actinomycetes</taxon>
        <taxon>Streptosporangiales</taxon>
        <taxon>Nocardiopsidaceae</taxon>
        <taxon>Nocardiopsis</taxon>
    </lineage>
</organism>
<gene>
    <name evidence="2" type="ORF">NE857_02290</name>
</gene>
<dbReference type="RefSeq" id="WP_254419575.1">
    <property type="nucleotide sequence ID" value="NZ_BAAAJB010000017.1"/>
</dbReference>
<feature type="compositionally biased region" description="Gly residues" evidence="1">
    <location>
        <begin position="96"/>
        <end position="111"/>
    </location>
</feature>
<dbReference type="Proteomes" id="UP001055940">
    <property type="component" value="Chromosome"/>
</dbReference>
<evidence type="ECO:0000313" key="2">
    <source>
        <dbReference type="EMBL" id="USY20510.1"/>
    </source>
</evidence>
<sequence length="139" mass="12486">MRRPRLARNSALPNNDPGTALTPAIRSSNPPGTGWCEATLTPVQASIPDAGPAEADGGESAAADRCSAGSGTGSATGSGAGSGASFGLGDRTNGCAGSGAGSAAGVGGGAGTDSVTEAGGCAGSGTGSGAGSATGAGFG</sequence>
<feature type="compositionally biased region" description="Gly residues" evidence="1">
    <location>
        <begin position="120"/>
        <end position="139"/>
    </location>
</feature>
<protein>
    <submittedName>
        <fullName evidence="2">Uncharacterized protein</fullName>
    </submittedName>
</protein>
<evidence type="ECO:0000313" key="3">
    <source>
        <dbReference type="Proteomes" id="UP001055940"/>
    </source>
</evidence>